<keyword evidence="1" id="KW-1133">Transmembrane helix</keyword>
<sequence length="407" mass="47459">MKIIIPNNWLYQLLFILCIGVTYLDNFELTFGIWSLSFLLTISRNYSISLFKLIIPYLLILLIAFVVMLNYDYKNYFIIRDITYLSKPILGFLLGYQLCKKNLKNALDLIIKTGFFIAVCHVIIIIIAIVVHKARTVADLRLHSGYFSDYEIYTFIILLFHKKFELNYSKKRLWLFTIVIGFSAFMYLARTNFIQFLILFLALKGYFVLNKKSITIIGSILLLTVVGYTMVYYSYPRRSAEGFEGFLYKIKNAPIEAFKSKVNLNDWKDFNDNYRSHENISTIRQVTNDGIVPTLFGKGLGSQIDLKQEVYLGDMKLRFISILHNGFMIVFLKSGLLGIFIYLFTIIYFFKKVPSDLNMINQINLLFLGTGIFLFVSNWVFLGFYNLTESKSILIGFLIAFRQKFLK</sequence>
<feature type="transmembrane region" description="Helical" evidence="1">
    <location>
        <begin position="77"/>
        <end position="97"/>
    </location>
</feature>
<protein>
    <recommendedName>
        <fullName evidence="4">O-antigen ligase-like membrane protein</fullName>
    </recommendedName>
</protein>
<accession>A0A4R6QCG3</accession>
<organism evidence="2 3">
    <name type="scientific">Flavobacterium dankookense</name>
    <dbReference type="NCBI Taxonomy" id="706186"/>
    <lineage>
        <taxon>Bacteria</taxon>
        <taxon>Pseudomonadati</taxon>
        <taxon>Bacteroidota</taxon>
        <taxon>Flavobacteriia</taxon>
        <taxon>Flavobacteriales</taxon>
        <taxon>Flavobacteriaceae</taxon>
        <taxon>Flavobacterium</taxon>
    </lineage>
</organism>
<feature type="transmembrane region" description="Helical" evidence="1">
    <location>
        <begin position="214"/>
        <end position="235"/>
    </location>
</feature>
<evidence type="ECO:0000256" key="1">
    <source>
        <dbReference type="SAM" id="Phobius"/>
    </source>
</evidence>
<reference evidence="2 3" key="1">
    <citation type="submission" date="2019-03" db="EMBL/GenBank/DDBJ databases">
        <title>Genomic Encyclopedia of Archaeal and Bacterial Type Strains, Phase II (KMG-II): from individual species to whole genera.</title>
        <authorList>
            <person name="Goeker M."/>
        </authorList>
    </citation>
    <scope>NUCLEOTIDE SEQUENCE [LARGE SCALE GENOMIC DNA]</scope>
    <source>
        <strain evidence="2 3">DSM 25687</strain>
    </source>
</reference>
<gene>
    <name evidence="2" type="ORF">BC748_0996</name>
</gene>
<dbReference type="OrthoDB" id="787277at2"/>
<keyword evidence="1" id="KW-0472">Membrane</keyword>
<dbReference type="Proteomes" id="UP000295260">
    <property type="component" value="Unassembled WGS sequence"/>
</dbReference>
<evidence type="ECO:0000313" key="2">
    <source>
        <dbReference type="EMBL" id="TDP60025.1"/>
    </source>
</evidence>
<feature type="transmembrane region" description="Helical" evidence="1">
    <location>
        <begin position="173"/>
        <end position="202"/>
    </location>
</feature>
<dbReference type="EMBL" id="SNXR01000012">
    <property type="protein sequence ID" value="TDP60025.1"/>
    <property type="molecule type" value="Genomic_DNA"/>
</dbReference>
<evidence type="ECO:0000313" key="3">
    <source>
        <dbReference type="Proteomes" id="UP000295260"/>
    </source>
</evidence>
<feature type="transmembrane region" description="Helical" evidence="1">
    <location>
        <begin position="109"/>
        <end position="131"/>
    </location>
</feature>
<dbReference type="AlphaFoldDB" id="A0A4R6QCG3"/>
<evidence type="ECO:0008006" key="4">
    <source>
        <dbReference type="Google" id="ProtNLM"/>
    </source>
</evidence>
<name>A0A4R6QCG3_9FLAO</name>
<feature type="transmembrane region" description="Helical" evidence="1">
    <location>
        <begin position="326"/>
        <end position="350"/>
    </location>
</feature>
<feature type="transmembrane region" description="Helical" evidence="1">
    <location>
        <begin position="53"/>
        <end position="71"/>
    </location>
</feature>
<keyword evidence="3" id="KW-1185">Reference proteome</keyword>
<keyword evidence="1" id="KW-0812">Transmembrane</keyword>
<feature type="transmembrane region" description="Helical" evidence="1">
    <location>
        <begin position="12"/>
        <end position="41"/>
    </location>
</feature>
<feature type="transmembrane region" description="Helical" evidence="1">
    <location>
        <begin position="362"/>
        <end position="385"/>
    </location>
</feature>
<proteinExistence type="predicted"/>
<comment type="caution">
    <text evidence="2">The sequence shown here is derived from an EMBL/GenBank/DDBJ whole genome shotgun (WGS) entry which is preliminary data.</text>
</comment>
<dbReference type="RefSeq" id="WP_133532326.1">
    <property type="nucleotide sequence ID" value="NZ_SNXR01000012.1"/>
</dbReference>